<dbReference type="PANTHER" id="PTHR11941:SF54">
    <property type="entry name" value="ENOYL-COA HYDRATASE, MITOCHONDRIAL"/>
    <property type="match status" value="1"/>
</dbReference>
<name>A0A330HPC5_9HYPH</name>
<accession>A0A330HPC5</accession>
<evidence type="ECO:0000313" key="4">
    <source>
        <dbReference type="EMBL" id="RAZ89412.1"/>
    </source>
</evidence>
<dbReference type="FunFam" id="1.10.12.10:FF:000001">
    <property type="entry name" value="Probable enoyl-CoA hydratase, mitochondrial"/>
    <property type="match status" value="1"/>
</dbReference>
<dbReference type="Pfam" id="PF00378">
    <property type="entry name" value="ECH_1"/>
    <property type="match status" value="1"/>
</dbReference>
<proteinExistence type="inferred from homology"/>
<dbReference type="OrthoDB" id="9802898at2"/>
<dbReference type="InterPro" id="IPR018376">
    <property type="entry name" value="Enoyl-CoA_hyd/isom_CS"/>
</dbReference>
<comment type="similarity">
    <text evidence="1 3">Belongs to the enoyl-CoA hydratase/isomerase family.</text>
</comment>
<dbReference type="FunFam" id="3.90.226.10:FF:000009">
    <property type="entry name" value="Carnitinyl-CoA dehydratase"/>
    <property type="match status" value="1"/>
</dbReference>
<organism evidence="4 5">
    <name type="scientific">Mesorhizobium hawassense</name>
    <dbReference type="NCBI Taxonomy" id="1209954"/>
    <lineage>
        <taxon>Bacteria</taxon>
        <taxon>Pseudomonadati</taxon>
        <taxon>Pseudomonadota</taxon>
        <taxon>Alphaproteobacteria</taxon>
        <taxon>Hyphomicrobiales</taxon>
        <taxon>Phyllobacteriaceae</taxon>
        <taxon>Mesorhizobium</taxon>
    </lineage>
</organism>
<evidence type="ECO:0000313" key="5">
    <source>
        <dbReference type="Proteomes" id="UP000251558"/>
    </source>
</evidence>
<dbReference type="Gene3D" id="3.90.226.10">
    <property type="entry name" value="2-enoyl-CoA Hydratase, Chain A, domain 1"/>
    <property type="match status" value="1"/>
</dbReference>
<evidence type="ECO:0000256" key="1">
    <source>
        <dbReference type="ARBA" id="ARBA00005254"/>
    </source>
</evidence>
<dbReference type="SUPFAM" id="SSF52096">
    <property type="entry name" value="ClpP/crotonase"/>
    <property type="match status" value="1"/>
</dbReference>
<dbReference type="InterPro" id="IPR029045">
    <property type="entry name" value="ClpP/crotonase-like_dom_sf"/>
</dbReference>
<comment type="caution">
    <text evidence="4">The sequence shown here is derived from an EMBL/GenBank/DDBJ whole genome shotgun (WGS) entry which is preliminary data.</text>
</comment>
<dbReference type="EMBL" id="QMBP01000008">
    <property type="protein sequence ID" value="RAZ89412.1"/>
    <property type="molecule type" value="Genomic_DNA"/>
</dbReference>
<gene>
    <name evidence="4" type="ORF">DPM33_17685</name>
</gene>
<dbReference type="InterPro" id="IPR001753">
    <property type="entry name" value="Enoyl-CoA_hydra/iso"/>
</dbReference>
<dbReference type="PANTHER" id="PTHR11941">
    <property type="entry name" value="ENOYL-COA HYDRATASE-RELATED"/>
    <property type="match status" value="1"/>
</dbReference>
<keyword evidence="2" id="KW-0456">Lyase</keyword>
<dbReference type="Proteomes" id="UP000251558">
    <property type="component" value="Unassembled WGS sequence"/>
</dbReference>
<dbReference type="InterPro" id="IPR014748">
    <property type="entry name" value="Enoyl-CoA_hydra_C"/>
</dbReference>
<evidence type="ECO:0000256" key="2">
    <source>
        <dbReference type="ARBA" id="ARBA00023239"/>
    </source>
</evidence>
<dbReference type="PROSITE" id="PS00166">
    <property type="entry name" value="ENOYL_COA_HYDRATASE"/>
    <property type="match status" value="1"/>
</dbReference>
<sequence>MSDDFSGNVVVERPSDFVALIRFNRLDKKNALHSSMIVELGRVLSRFQDDDAIRCVVLTGTEDFFAAGADIKEMVSFGPLDVANAPARVAAWAAIERFKKPIIAAVNGVAFGAGCELALLSDFIIAGDNAQFGQPEVRLGSMPGDGGTQRLPRKLSPNLAAYLTITGEAIGAEQAARLGLVVEVVSPAETVDRAVAIASVVSSRPPLAVQAIKSCINAAVGANDHNGLAFERDAVNRLAMTADAKEGMKAFAEKRPPNFTGQ</sequence>
<reference evidence="5" key="1">
    <citation type="submission" date="2018-06" db="EMBL/GenBank/DDBJ databases">
        <authorList>
            <person name="Helene L.C."/>
            <person name="Dall'Agnol R."/>
            <person name="Delamuta J.R."/>
            <person name="Hungria M."/>
        </authorList>
    </citation>
    <scope>NUCLEOTIDE SEQUENCE [LARGE SCALE GENOMIC DNA]</scope>
    <source>
        <strain evidence="5">AC99b</strain>
    </source>
</reference>
<reference evidence="4 5" key="2">
    <citation type="submission" date="2018-07" db="EMBL/GenBank/DDBJ databases">
        <title>Diversity of Mesorhizobium strains in Brazil.</title>
        <authorList>
            <person name="Helene L.C.F."/>
            <person name="Dall'Agnol R."/>
            <person name="Delamuta J.R.M."/>
            <person name="Hungria M."/>
        </authorList>
    </citation>
    <scope>NUCLEOTIDE SEQUENCE [LARGE SCALE GENOMIC DNA]</scope>
    <source>
        <strain evidence="4 5">AC99b</strain>
    </source>
</reference>
<evidence type="ECO:0000256" key="3">
    <source>
        <dbReference type="RuleBase" id="RU003707"/>
    </source>
</evidence>
<dbReference type="GO" id="GO:0016836">
    <property type="term" value="F:hydro-lyase activity"/>
    <property type="evidence" value="ECO:0007669"/>
    <property type="project" value="UniProtKB-ARBA"/>
</dbReference>
<keyword evidence="5" id="KW-1185">Reference proteome</keyword>
<dbReference type="RefSeq" id="WP_112098730.1">
    <property type="nucleotide sequence ID" value="NZ_QMBP01000008.1"/>
</dbReference>
<dbReference type="AlphaFoldDB" id="A0A330HPC5"/>
<protein>
    <submittedName>
        <fullName evidence="4">2,3-dehydroadipyl-CoA hydratase</fullName>
    </submittedName>
</protein>
<dbReference type="Gene3D" id="1.10.12.10">
    <property type="entry name" value="Lyase 2-enoyl-coa Hydratase, Chain A, domain 2"/>
    <property type="match status" value="1"/>
</dbReference>
<dbReference type="CDD" id="cd06558">
    <property type="entry name" value="crotonase-like"/>
    <property type="match status" value="1"/>
</dbReference>
<dbReference type="GO" id="GO:0006635">
    <property type="term" value="P:fatty acid beta-oxidation"/>
    <property type="evidence" value="ECO:0007669"/>
    <property type="project" value="TreeGrafter"/>
</dbReference>